<dbReference type="InterPro" id="IPR003691">
    <property type="entry name" value="FluC"/>
</dbReference>
<keyword evidence="8" id="KW-0407">Ion channel</keyword>
<gene>
    <name evidence="8" type="primary">fluC</name>
    <name evidence="8" type="synonym">crcB</name>
    <name evidence="9" type="ORF">ACFQE9_02345</name>
</gene>
<comment type="catalytic activity">
    <reaction evidence="7">
        <text>fluoride(in) = fluoride(out)</text>
        <dbReference type="Rhea" id="RHEA:76159"/>
        <dbReference type="ChEBI" id="CHEBI:17051"/>
    </reaction>
    <physiologicalReaction direction="left-to-right" evidence="7">
        <dbReference type="Rhea" id="RHEA:76160"/>
    </physiologicalReaction>
</comment>
<organism evidence="9 10">
    <name type="scientific">Halopenitus salinus</name>
    <dbReference type="NCBI Taxonomy" id="1198295"/>
    <lineage>
        <taxon>Archaea</taxon>
        <taxon>Methanobacteriati</taxon>
        <taxon>Methanobacteriota</taxon>
        <taxon>Stenosarchaea group</taxon>
        <taxon>Halobacteria</taxon>
        <taxon>Halobacteriales</taxon>
        <taxon>Haloferacaceae</taxon>
        <taxon>Halopenitus</taxon>
    </lineage>
</organism>
<feature type="transmembrane region" description="Helical" evidence="8">
    <location>
        <begin position="37"/>
        <end position="57"/>
    </location>
</feature>
<evidence type="ECO:0000256" key="7">
    <source>
        <dbReference type="ARBA" id="ARBA00035585"/>
    </source>
</evidence>
<keyword evidence="4 8" id="KW-1133">Transmembrane helix</keyword>
<comment type="similarity">
    <text evidence="6 8">Belongs to the fluoride channel Fluc/FEX (TC 1.A.43) family.</text>
</comment>
<evidence type="ECO:0000256" key="3">
    <source>
        <dbReference type="ARBA" id="ARBA00022692"/>
    </source>
</evidence>
<sequence length="137" mass="14239">MLRRQLIRHGEAIVLIALGGIVGANLRYAVGAAAGDALLTTLLVNTVGSFGLGVLLFDARADEVLTKRVRYVFGTGFFASFTTYSTFVADIALTAPELAVPYIIASYASGFGGVLASRKIVSATSTTAIQPPTPGDD</sequence>
<dbReference type="RefSeq" id="WP_379739715.1">
    <property type="nucleotide sequence ID" value="NZ_JBHSVN010000002.1"/>
</dbReference>
<comment type="caution">
    <text evidence="8">Lacks conserved residue(s) required for the propagation of feature annotation.</text>
</comment>
<evidence type="ECO:0000256" key="1">
    <source>
        <dbReference type="ARBA" id="ARBA00004651"/>
    </source>
</evidence>
<name>A0ABD5UUJ8_9EURY</name>
<evidence type="ECO:0000313" key="10">
    <source>
        <dbReference type="Proteomes" id="UP001596296"/>
    </source>
</evidence>
<evidence type="ECO:0000256" key="8">
    <source>
        <dbReference type="HAMAP-Rule" id="MF_00454"/>
    </source>
</evidence>
<dbReference type="EMBL" id="JBHSXL010000002">
    <property type="protein sequence ID" value="MFC6891463.1"/>
    <property type="molecule type" value="Genomic_DNA"/>
</dbReference>
<feature type="transmembrane region" description="Helical" evidence="8">
    <location>
        <begin position="12"/>
        <end position="31"/>
    </location>
</feature>
<dbReference type="GO" id="GO:0005886">
    <property type="term" value="C:plasma membrane"/>
    <property type="evidence" value="ECO:0007669"/>
    <property type="project" value="UniProtKB-SubCell"/>
</dbReference>
<dbReference type="Pfam" id="PF02537">
    <property type="entry name" value="CRCB"/>
    <property type="match status" value="1"/>
</dbReference>
<keyword evidence="5 8" id="KW-0472">Membrane</keyword>
<evidence type="ECO:0000256" key="6">
    <source>
        <dbReference type="ARBA" id="ARBA00035120"/>
    </source>
</evidence>
<comment type="subcellular location">
    <subcellularLocation>
        <location evidence="1 8">Cell membrane</location>
        <topology evidence="1 8">Multi-pass membrane protein</topology>
    </subcellularLocation>
</comment>
<protein>
    <recommendedName>
        <fullName evidence="8">Fluoride-specific ion channel FluC</fullName>
    </recommendedName>
</protein>
<dbReference type="AlphaFoldDB" id="A0ABD5UUJ8"/>
<feature type="transmembrane region" description="Helical" evidence="8">
    <location>
        <begin position="69"/>
        <end position="93"/>
    </location>
</feature>
<accession>A0ABD5UUJ8</accession>
<keyword evidence="10" id="KW-1185">Reference proteome</keyword>
<dbReference type="GO" id="GO:0062054">
    <property type="term" value="F:fluoride channel activity"/>
    <property type="evidence" value="ECO:0007669"/>
    <property type="project" value="UniProtKB-UniRule"/>
</dbReference>
<proteinExistence type="inferred from homology"/>
<feature type="transmembrane region" description="Helical" evidence="8">
    <location>
        <begin position="99"/>
        <end position="116"/>
    </location>
</feature>
<comment type="caution">
    <text evidence="9">The sequence shown here is derived from an EMBL/GenBank/DDBJ whole genome shotgun (WGS) entry which is preliminary data.</text>
</comment>
<evidence type="ECO:0000256" key="4">
    <source>
        <dbReference type="ARBA" id="ARBA00022989"/>
    </source>
</evidence>
<reference evidence="9 10" key="1">
    <citation type="journal article" date="2019" name="Int. J. Syst. Evol. Microbiol.">
        <title>The Global Catalogue of Microorganisms (GCM) 10K type strain sequencing project: providing services to taxonomists for standard genome sequencing and annotation.</title>
        <authorList>
            <consortium name="The Broad Institute Genomics Platform"/>
            <consortium name="The Broad Institute Genome Sequencing Center for Infectious Disease"/>
            <person name="Wu L."/>
            <person name="Ma J."/>
        </authorList>
    </citation>
    <scope>NUCLEOTIDE SEQUENCE [LARGE SCALE GENOMIC DNA]</scope>
    <source>
        <strain evidence="9 10">SKJ47</strain>
    </source>
</reference>
<keyword evidence="3 8" id="KW-0812">Transmembrane</keyword>
<dbReference type="HAMAP" id="MF_00454">
    <property type="entry name" value="FluC"/>
    <property type="match status" value="1"/>
</dbReference>
<keyword evidence="2 8" id="KW-1003">Cell membrane</keyword>
<comment type="function">
    <text evidence="8">Fluoride-specific ion channel. Important for reducing fluoride concentration in the cell, thus reducing its toxicity.</text>
</comment>
<dbReference type="GO" id="GO:0140114">
    <property type="term" value="P:cellular detoxification of fluoride"/>
    <property type="evidence" value="ECO:0007669"/>
    <property type="project" value="UniProtKB-UniRule"/>
</dbReference>
<keyword evidence="8" id="KW-0406">Ion transport</keyword>
<evidence type="ECO:0000256" key="2">
    <source>
        <dbReference type="ARBA" id="ARBA00022475"/>
    </source>
</evidence>
<evidence type="ECO:0000313" key="9">
    <source>
        <dbReference type="EMBL" id="MFC6891463.1"/>
    </source>
</evidence>
<dbReference type="Proteomes" id="UP001596296">
    <property type="component" value="Unassembled WGS sequence"/>
</dbReference>
<keyword evidence="8" id="KW-0813">Transport</keyword>
<evidence type="ECO:0000256" key="5">
    <source>
        <dbReference type="ARBA" id="ARBA00023136"/>
    </source>
</evidence>